<evidence type="ECO:0000256" key="3">
    <source>
        <dbReference type="PROSITE-ProRule" id="PRU00023"/>
    </source>
</evidence>
<feature type="region of interest" description="Disordered" evidence="5">
    <location>
        <begin position="896"/>
        <end position="965"/>
    </location>
</feature>
<sequence length="1394" mass="154702">MSLGIDADIELSSQTNLLAVDKSDSEKPSSSDDSSDAEESVYGGQGPASETNLTKLHELLLKHSSGVHTRYTNCETALHIAACYGFHDAAQNLIKDGANVSAKDKDKRQPLHRACLEGHTEVVETLIEHGADIEVKQQSKATPLDEACWQGHFNIVNILLSKSANPLVTDKDGWSPLYSASRYGHWEIVDRLLREDKSNVDEVVSILIKHGANLDIKDKNGRTPLHLASIDGFSEGAKRLIAGGADCNIQTDNSKSTALRAASNWGHQEIVKALLDPKNPNGQADVNIQDKDDSTPLHAAILGKHLNIVKLLLKANAKVYLEDSDKQTALHLASERGAESVVRLLLETKHNVDAKDDGRTALLLASEQGNESVDRLLLKTKAYVDLKDSNGRTALHLASEQGDKNIAELLLDKKASVDPEDEEKQTPLHLASGAPDPDRSEPSDATPNDDFGEESQSGQYCAVIEHLLSNGANPGARNKKGETAVHLAAAYGKPDRLESLLKGCKEGDLLVRNNEGQTALYSAFKGEQPETAMAILLKSAKLKTVVFKDEATKDEGTKDEALVWAAVNSKNHDIAKWLLQKGSKRKGAIPTVASKKWGAIGWAAYEQHPRALSLLISKAARTDETKIELESALKSTLEDLAPNLKEGAACEKLQQVLWLLITASQSTEPIVYAMKSALNSVQQLQNQPTSLLQPQKQPNLGTSNAALNERQGRDSNKKKGGSDFQISHIANQNEPSHKDVKGLQSKHLEAIEDILSQPPFGVALFSDSTEYQAYDPPEEDSEIGKVLPNFEATIVQFYKSEGVSATVQLRHPLQKVIYKPGPTELMQTATKMQNAIASLSSSVCETGPAFTWIHLPSTNMDWMNILLTKIMKDADCKTPRYNQLRSFFRDSWTEVPDRETPSRIMRPRTVFMKQESGTGESFDKEGKAQEKRARKFDKNANKKEERDIGEKDNKPDSGKPRSKTIAPDASAIYMPYLCFSTYYQGEHHAKKNYESLLEAYTVNGSKNSGAHQSPTLDEWYYHFESDHKSTRDKDHRNSSQIVTKFQAKAKLHTREPKPDKWVLLRVNQLWVWTIDNKWLITATSCLLDDEPRTLVDEILEQLKKQSEYGGSLSQPQSVSDMRELLVEYCIDSYERKPKFNCRMSIAQTFSNYINEIGRKETTLLSDFSHRTQDRLERPDSQGERKATRTSLQEETSEKAALKSSSNDGIKKAIKKAEELYCNIKDVRDELNILKSVADHQKIVQRGLFGQSVKDADLTAAYVANELKELDIVADRIQSSINTTLSLQQSDLAAKQGKILMVFTFATLLFLPLSFLSSLFALVVASFLQTPNWAFLVLFLVSIAVSVLVALVAIYSEPISKFGKSYLKWAKRLWDNVKAPARVKPRKIPDPEQAT</sequence>
<dbReference type="EMBL" id="JAQOWY010000080">
    <property type="protein sequence ID" value="KAK1852206.1"/>
    <property type="molecule type" value="Genomic_DNA"/>
</dbReference>
<feature type="compositionally biased region" description="Basic and acidic residues" evidence="5">
    <location>
        <begin position="1167"/>
        <end position="1186"/>
    </location>
</feature>
<feature type="compositionally biased region" description="Basic and acidic residues" evidence="5">
    <location>
        <begin position="710"/>
        <end position="721"/>
    </location>
</feature>
<dbReference type="GO" id="GO:0046873">
    <property type="term" value="F:metal ion transmembrane transporter activity"/>
    <property type="evidence" value="ECO:0007669"/>
    <property type="project" value="InterPro"/>
</dbReference>
<dbReference type="InterPro" id="IPR002523">
    <property type="entry name" value="MgTranspt_CorA/ZnTranspt_ZntB"/>
</dbReference>
<evidence type="ECO:0000256" key="6">
    <source>
        <dbReference type="SAM" id="Phobius"/>
    </source>
</evidence>
<dbReference type="PANTHER" id="PTHR24123">
    <property type="entry name" value="ANKYRIN REPEAT-CONTAINING"/>
    <property type="match status" value="1"/>
</dbReference>
<dbReference type="PROSITE" id="PS50088">
    <property type="entry name" value="ANK_REPEAT"/>
    <property type="match status" value="9"/>
</dbReference>
<evidence type="ECO:0000256" key="1">
    <source>
        <dbReference type="ARBA" id="ARBA00022737"/>
    </source>
</evidence>
<feature type="repeat" description="ANK" evidence="3">
    <location>
        <begin position="220"/>
        <end position="252"/>
    </location>
</feature>
<feature type="coiled-coil region" evidence="4">
    <location>
        <begin position="1209"/>
        <end position="1236"/>
    </location>
</feature>
<dbReference type="PROSITE" id="PS50297">
    <property type="entry name" value="ANK_REP_REGION"/>
    <property type="match status" value="7"/>
</dbReference>
<feature type="repeat" description="ANK" evidence="3">
    <location>
        <begin position="139"/>
        <end position="171"/>
    </location>
</feature>
<dbReference type="Pfam" id="PF12796">
    <property type="entry name" value="Ank_2"/>
    <property type="match status" value="6"/>
</dbReference>
<evidence type="ECO:0000256" key="2">
    <source>
        <dbReference type="ARBA" id="ARBA00023043"/>
    </source>
</evidence>
<keyword evidence="8" id="KW-1185">Reference proteome</keyword>
<feature type="repeat" description="ANK" evidence="3">
    <location>
        <begin position="357"/>
        <end position="389"/>
    </location>
</feature>
<feature type="repeat" description="ANK" evidence="3">
    <location>
        <begin position="390"/>
        <end position="422"/>
    </location>
</feature>
<dbReference type="Proteomes" id="UP001243330">
    <property type="component" value="Unassembled WGS sequence"/>
</dbReference>
<feature type="repeat" description="ANK" evidence="3">
    <location>
        <begin position="292"/>
        <end position="324"/>
    </location>
</feature>
<protein>
    <recommendedName>
        <fullName evidence="9">Ankyrin repeat protein</fullName>
    </recommendedName>
</protein>
<feature type="region of interest" description="Disordered" evidence="5">
    <location>
        <begin position="1167"/>
        <end position="1203"/>
    </location>
</feature>
<keyword evidence="6" id="KW-0472">Membrane</keyword>
<feature type="region of interest" description="Disordered" evidence="5">
    <location>
        <begin position="416"/>
        <end position="456"/>
    </location>
</feature>
<evidence type="ECO:0000256" key="5">
    <source>
        <dbReference type="SAM" id="MobiDB-lite"/>
    </source>
</evidence>
<keyword evidence="6" id="KW-0812">Transmembrane</keyword>
<dbReference type="InterPro" id="IPR036770">
    <property type="entry name" value="Ankyrin_rpt-contain_sf"/>
</dbReference>
<keyword evidence="2 3" id="KW-0040">ANK repeat</keyword>
<dbReference type="Gene3D" id="1.25.40.20">
    <property type="entry name" value="Ankyrin repeat-containing domain"/>
    <property type="match status" value="5"/>
</dbReference>
<accession>A0AAD9APU9</accession>
<reference evidence="7" key="1">
    <citation type="submission" date="2023-01" db="EMBL/GenBank/DDBJ databases">
        <title>Colletotrichum chrysophilum M932 genome sequence.</title>
        <authorList>
            <person name="Baroncelli R."/>
        </authorList>
    </citation>
    <scope>NUCLEOTIDE SEQUENCE</scope>
    <source>
        <strain evidence="7">M932</strain>
    </source>
</reference>
<dbReference type="InterPro" id="IPR002110">
    <property type="entry name" value="Ankyrin_rpt"/>
</dbReference>
<dbReference type="SMART" id="SM00248">
    <property type="entry name" value="ANK"/>
    <property type="match status" value="15"/>
</dbReference>
<feature type="repeat" description="ANK" evidence="3">
    <location>
        <begin position="106"/>
        <end position="138"/>
    </location>
</feature>
<dbReference type="Gene3D" id="1.20.58.340">
    <property type="entry name" value="Magnesium transport protein CorA, transmembrane region"/>
    <property type="match status" value="1"/>
</dbReference>
<evidence type="ECO:0008006" key="9">
    <source>
        <dbReference type="Google" id="ProtNLM"/>
    </source>
</evidence>
<feature type="repeat" description="ANK" evidence="3">
    <location>
        <begin position="73"/>
        <end position="105"/>
    </location>
</feature>
<evidence type="ECO:0000256" key="4">
    <source>
        <dbReference type="SAM" id="Coils"/>
    </source>
</evidence>
<feature type="region of interest" description="Disordered" evidence="5">
    <location>
        <begin position="16"/>
        <end position="49"/>
    </location>
</feature>
<feature type="region of interest" description="Disordered" evidence="5">
    <location>
        <begin position="688"/>
        <end position="723"/>
    </location>
</feature>
<feature type="compositionally biased region" description="Polar residues" evidence="5">
    <location>
        <begin position="688"/>
        <end position="706"/>
    </location>
</feature>
<comment type="caution">
    <text evidence="7">The sequence shown here is derived from an EMBL/GenBank/DDBJ whole genome shotgun (WGS) entry which is preliminary data.</text>
</comment>
<evidence type="ECO:0000313" key="7">
    <source>
        <dbReference type="EMBL" id="KAK1852206.1"/>
    </source>
</evidence>
<dbReference type="InterPro" id="IPR051165">
    <property type="entry name" value="Multifunctional_ANK_Repeat"/>
</dbReference>
<keyword evidence="6" id="KW-1133">Transmembrane helix</keyword>
<dbReference type="PANTHER" id="PTHR24123:SF33">
    <property type="entry name" value="PROTEIN HOS4"/>
    <property type="match status" value="1"/>
</dbReference>
<feature type="compositionally biased region" description="Basic and acidic residues" evidence="5">
    <location>
        <begin position="921"/>
        <end position="959"/>
    </location>
</feature>
<gene>
    <name evidence="7" type="ORF">CCHR01_05192</name>
</gene>
<keyword evidence="1" id="KW-0677">Repeat</keyword>
<keyword evidence="4" id="KW-0175">Coiled coil</keyword>
<dbReference type="GO" id="GO:0016020">
    <property type="term" value="C:membrane"/>
    <property type="evidence" value="ECO:0007669"/>
    <property type="project" value="InterPro"/>
</dbReference>
<evidence type="ECO:0000313" key="8">
    <source>
        <dbReference type="Proteomes" id="UP001243330"/>
    </source>
</evidence>
<dbReference type="SUPFAM" id="SSF48403">
    <property type="entry name" value="Ankyrin repeat"/>
    <property type="match status" value="2"/>
</dbReference>
<feature type="repeat" description="ANK" evidence="3">
    <location>
        <begin position="172"/>
        <end position="219"/>
    </location>
</feature>
<feature type="repeat" description="ANK" evidence="3">
    <location>
        <begin position="325"/>
        <end position="357"/>
    </location>
</feature>
<feature type="transmembrane region" description="Helical" evidence="6">
    <location>
        <begin position="1332"/>
        <end position="1354"/>
    </location>
</feature>
<feature type="transmembrane region" description="Helical" evidence="6">
    <location>
        <begin position="1298"/>
        <end position="1326"/>
    </location>
</feature>
<dbReference type="Pfam" id="PF01544">
    <property type="entry name" value="CorA"/>
    <property type="match status" value="1"/>
</dbReference>
<proteinExistence type="predicted"/>
<feature type="compositionally biased region" description="Basic and acidic residues" evidence="5">
    <location>
        <begin position="21"/>
        <end position="30"/>
    </location>
</feature>
<dbReference type="PRINTS" id="PR01415">
    <property type="entry name" value="ANKYRIN"/>
</dbReference>
<organism evidence="7 8">
    <name type="scientific">Colletotrichum chrysophilum</name>
    <dbReference type="NCBI Taxonomy" id="1836956"/>
    <lineage>
        <taxon>Eukaryota</taxon>
        <taxon>Fungi</taxon>
        <taxon>Dikarya</taxon>
        <taxon>Ascomycota</taxon>
        <taxon>Pezizomycotina</taxon>
        <taxon>Sordariomycetes</taxon>
        <taxon>Hypocreomycetidae</taxon>
        <taxon>Glomerellales</taxon>
        <taxon>Glomerellaceae</taxon>
        <taxon>Colletotrichum</taxon>
        <taxon>Colletotrichum gloeosporioides species complex</taxon>
    </lineage>
</organism>
<name>A0AAD9APU9_9PEZI</name>